<evidence type="ECO:0000313" key="3">
    <source>
        <dbReference type="EMBL" id="KAF3565365.1"/>
    </source>
</evidence>
<comment type="caution">
    <text evidence="3">The sequence shown here is derived from an EMBL/GenBank/DDBJ whole genome shotgun (WGS) entry which is preliminary data.</text>
</comment>
<dbReference type="Pfam" id="PF14111">
    <property type="entry name" value="DUF4283"/>
    <property type="match status" value="1"/>
</dbReference>
<feature type="compositionally biased region" description="Basic and acidic residues" evidence="1">
    <location>
        <begin position="491"/>
        <end position="503"/>
    </location>
</feature>
<dbReference type="InterPro" id="IPR025558">
    <property type="entry name" value="DUF4283"/>
</dbReference>
<dbReference type="Proteomes" id="UP000266723">
    <property type="component" value="Unassembled WGS sequence"/>
</dbReference>
<accession>A0ABQ7D332</accession>
<feature type="region of interest" description="Disordered" evidence="1">
    <location>
        <begin position="207"/>
        <end position="226"/>
    </location>
</feature>
<evidence type="ECO:0000256" key="1">
    <source>
        <dbReference type="SAM" id="MobiDB-lite"/>
    </source>
</evidence>
<feature type="compositionally biased region" description="Polar residues" evidence="1">
    <location>
        <begin position="509"/>
        <end position="522"/>
    </location>
</feature>
<evidence type="ECO:0000313" key="4">
    <source>
        <dbReference type="Proteomes" id="UP000266723"/>
    </source>
</evidence>
<dbReference type="PANTHER" id="PTHR31286">
    <property type="entry name" value="GLYCINE-RICH CELL WALL STRUCTURAL PROTEIN 1.8-LIKE"/>
    <property type="match status" value="1"/>
</dbReference>
<keyword evidence="4" id="KW-1185">Reference proteome</keyword>
<dbReference type="PANTHER" id="PTHR31286:SF175">
    <property type="entry name" value="DUF4283 DOMAIN-CONTAINING PROTEIN"/>
    <property type="match status" value="1"/>
</dbReference>
<reference evidence="3 4" key="1">
    <citation type="journal article" date="2020" name="BMC Genomics">
        <title>Intraspecific diversification of the crop wild relative Brassica cretica Lam. using demographic model selection.</title>
        <authorList>
            <person name="Kioukis A."/>
            <person name="Michalopoulou V.A."/>
            <person name="Briers L."/>
            <person name="Pirintsos S."/>
            <person name="Studholme D.J."/>
            <person name="Pavlidis P."/>
            <person name="Sarris P.F."/>
        </authorList>
    </citation>
    <scope>NUCLEOTIDE SEQUENCE [LARGE SCALE GENOMIC DNA]</scope>
    <source>
        <strain evidence="4">cv. PFS-1207/04</strain>
    </source>
</reference>
<name>A0ABQ7D332_BRACR</name>
<sequence>MEIKYKFGISGRSNGQRFYKKRTVARLHKRKYREDYVLNFSGGEDISPKGEACGYGSGNIHVDGLLISSGTQFKVRKNRGLGFQPLFRRRRAPRSLARTLCLLSSAHSLLCSHVAMLFSKKKHHPPFSRLSKAFRLILSTRMAKKKSSSLVISSIIGAAALGSSISGTIKSSLASFPVGSPLVASGFSFPVNSALVASGSSIPDQSGMAATSGFPRGSGSSSVEISSSVPQSMSTLATEVQRSSGVDGIALFEAKPAETEAPPVKNYAALLKSSAQLQELRTPVEHISGAPFVLIPDENIEAAKLEFKDFIYARFHGDYPSMGKIIGVVNAIWAKTAPRIFVHNIGHGTFLLRVTIPRTREVLLSRTCWNIGGLPMFVAPWSPDYSPDEPPLTSAIVPVEMRNVPYLLFNQESLGLLATAIGKPDSLAPETERKENFEVAKLYVRVDLTTPLPSKIVSGFSNAPERSSRKMGVRKISVETSRRRSQSRSGRSTDKKDDQKGDLEEGDIPQQNLEKTAVSLSPTEEDANVNKNSATEALSIMAQLVTSVEEVELSLIDALSNGISTGVFDVLAKISSDACEDDLLSVSVEETKLEEHRTALTSSVTDLDDSSAVVKVDYAESSPEVAADTTLGTDITVCEGNAEQKPLLDTRSDREDIIHPAEEQDRDNPFFLVDNAH</sequence>
<proteinExistence type="predicted"/>
<feature type="domain" description="DUF4283" evidence="2">
    <location>
        <begin position="305"/>
        <end position="389"/>
    </location>
</feature>
<gene>
    <name evidence="3" type="ORF">DY000_02011380</name>
</gene>
<evidence type="ECO:0000259" key="2">
    <source>
        <dbReference type="Pfam" id="PF14111"/>
    </source>
</evidence>
<feature type="region of interest" description="Disordered" evidence="1">
    <location>
        <begin position="455"/>
        <end position="530"/>
    </location>
</feature>
<feature type="compositionally biased region" description="Basic and acidic residues" evidence="1">
    <location>
        <begin position="658"/>
        <end position="668"/>
    </location>
</feature>
<feature type="region of interest" description="Disordered" evidence="1">
    <location>
        <begin position="658"/>
        <end position="677"/>
    </location>
</feature>
<dbReference type="InterPro" id="IPR040256">
    <property type="entry name" value="At4g02000-like"/>
</dbReference>
<dbReference type="EMBL" id="QGKV02000759">
    <property type="protein sequence ID" value="KAF3565365.1"/>
    <property type="molecule type" value="Genomic_DNA"/>
</dbReference>
<organism evidence="3 4">
    <name type="scientific">Brassica cretica</name>
    <name type="common">Mustard</name>
    <dbReference type="NCBI Taxonomy" id="69181"/>
    <lineage>
        <taxon>Eukaryota</taxon>
        <taxon>Viridiplantae</taxon>
        <taxon>Streptophyta</taxon>
        <taxon>Embryophyta</taxon>
        <taxon>Tracheophyta</taxon>
        <taxon>Spermatophyta</taxon>
        <taxon>Magnoliopsida</taxon>
        <taxon>eudicotyledons</taxon>
        <taxon>Gunneridae</taxon>
        <taxon>Pentapetalae</taxon>
        <taxon>rosids</taxon>
        <taxon>malvids</taxon>
        <taxon>Brassicales</taxon>
        <taxon>Brassicaceae</taxon>
        <taxon>Brassiceae</taxon>
        <taxon>Brassica</taxon>
    </lineage>
</organism>
<protein>
    <recommendedName>
        <fullName evidence="2">DUF4283 domain-containing protein</fullName>
    </recommendedName>
</protein>